<feature type="transmembrane region" description="Helical" evidence="7">
    <location>
        <begin position="252"/>
        <end position="274"/>
    </location>
</feature>
<feature type="transmembrane region" description="Helical" evidence="7">
    <location>
        <begin position="12"/>
        <end position="31"/>
    </location>
</feature>
<gene>
    <name evidence="9" type="ORF">SSCH_200014</name>
</gene>
<protein>
    <recommendedName>
        <fullName evidence="8">ABC transmembrane type-1 domain-containing protein</fullName>
    </recommendedName>
</protein>
<keyword evidence="5 7" id="KW-1133">Transmembrane helix</keyword>
<evidence type="ECO:0000256" key="5">
    <source>
        <dbReference type="ARBA" id="ARBA00022989"/>
    </source>
</evidence>
<evidence type="ECO:0000256" key="3">
    <source>
        <dbReference type="ARBA" id="ARBA00022475"/>
    </source>
</evidence>
<feature type="transmembrane region" description="Helical" evidence="7">
    <location>
        <begin position="185"/>
        <end position="204"/>
    </location>
</feature>
<dbReference type="AlphaFoldDB" id="A0A0B7MK12"/>
<comment type="subcellular location">
    <subcellularLocation>
        <location evidence="1 7">Cell membrane</location>
        <topology evidence="1 7">Multi-pass membrane protein</topology>
    </subcellularLocation>
</comment>
<dbReference type="Gene3D" id="1.10.3720.10">
    <property type="entry name" value="MetI-like"/>
    <property type="match status" value="1"/>
</dbReference>
<dbReference type="InterPro" id="IPR000515">
    <property type="entry name" value="MetI-like"/>
</dbReference>
<feature type="transmembrane region" description="Helical" evidence="7">
    <location>
        <begin position="294"/>
        <end position="320"/>
    </location>
</feature>
<dbReference type="RefSeq" id="WP_044664663.1">
    <property type="nucleotide sequence ID" value="NZ_CDRZ01000113.1"/>
</dbReference>
<proteinExistence type="inferred from homology"/>
<keyword evidence="2 7" id="KW-0813">Transport</keyword>
<keyword evidence="10" id="KW-1185">Reference proteome</keyword>
<sequence>MKLAYILQRIVQAAVILFVIITLNFCLVRGMPGDPMLNILGESDYHLLLANAPDTLEELRAYYGLEKSLLDQYWTYLKDTSRLNFGYSFHVGRPVTEIVFYHAKWSFLLVFPAILIAAPLGGRLGLRAGWKPGGKFDAVMTPIFLFINSIPSNCLAIVLLMVLAYKARLFPLSGMVSGGNLTGMSRILSIIWHMVLPVSMLTAYRTASNFLLMKSTVSQIRQEEYITTAFSKGLLQHEVLNRHVLINALPPFITAICMQFGYIISGAMFVEVVFSWRGMGSLIYASVGSKDYPILQFCFLLISFCVILSNMLADILYVIIDPRIKGWGEHE</sequence>
<keyword evidence="3" id="KW-1003">Cell membrane</keyword>
<comment type="similarity">
    <text evidence="7">Belongs to the binding-protein-dependent transport system permease family.</text>
</comment>
<accession>A0A0B7MK12</accession>
<dbReference type="OrthoDB" id="9789439at2"/>
<dbReference type="GO" id="GO:0055085">
    <property type="term" value="P:transmembrane transport"/>
    <property type="evidence" value="ECO:0007669"/>
    <property type="project" value="InterPro"/>
</dbReference>
<evidence type="ECO:0000256" key="6">
    <source>
        <dbReference type="ARBA" id="ARBA00023136"/>
    </source>
</evidence>
<dbReference type="Pfam" id="PF00528">
    <property type="entry name" value="BPD_transp_1"/>
    <property type="match status" value="1"/>
</dbReference>
<evidence type="ECO:0000313" key="9">
    <source>
        <dbReference type="EMBL" id="CEO88523.1"/>
    </source>
</evidence>
<dbReference type="Pfam" id="PF19300">
    <property type="entry name" value="BPD_transp_1_N"/>
    <property type="match status" value="1"/>
</dbReference>
<reference evidence="10" key="1">
    <citation type="submission" date="2015-01" db="EMBL/GenBank/DDBJ databases">
        <authorList>
            <person name="Manzoor Shahid"/>
            <person name="Zubair Saima"/>
        </authorList>
    </citation>
    <scope>NUCLEOTIDE SEQUENCE [LARGE SCALE GENOMIC DNA]</scope>
    <source>
        <strain evidence="10">Sp3</strain>
    </source>
</reference>
<dbReference type="Proteomes" id="UP000046155">
    <property type="component" value="Unassembled WGS sequence"/>
</dbReference>
<dbReference type="PROSITE" id="PS50928">
    <property type="entry name" value="ABC_TM1"/>
    <property type="match status" value="1"/>
</dbReference>
<keyword evidence="6 7" id="KW-0472">Membrane</keyword>
<evidence type="ECO:0000256" key="7">
    <source>
        <dbReference type="RuleBase" id="RU363032"/>
    </source>
</evidence>
<feature type="transmembrane region" description="Helical" evidence="7">
    <location>
        <begin position="138"/>
        <end position="165"/>
    </location>
</feature>
<dbReference type="CDD" id="cd06261">
    <property type="entry name" value="TM_PBP2"/>
    <property type="match status" value="1"/>
</dbReference>
<evidence type="ECO:0000256" key="1">
    <source>
        <dbReference type="ARBA" id="ARBA00004651"/>
    </source>
</evidence>
<keyword evidence="4 7" id="KW-0812">Transmembrane</keyword>
<dbReference type="InterPro" id="IPR045621">
    <property type="entry name" value="BPD_transp_1_N"/>
</dbReference>
<feature type="domain" description="ABC transmembrane type-1" evidence="8">
    <location>
        <begin position="103"/>
        <end position="313"/>
    </location>
</feature>
<dbReference type="EMBL" id="CDRZ01000113">
    <property type="protein sequence ID" value="CEO88523.1"/>
    <property type="molecule type" value="Genomic_DNA"/>
</dbReference>
<dbReference type="PANTHER" id="PTHR43376">
    <property type="entry name" value="OLIGOPEPTIDE TRANSPORT SYSTEM PERMEASE PROTEIN"/>
    <property type="match status" value="1"/>
</dbReference>
<name>A0A0B7MK12_9FIRM</name>
<evidence type="ECO:0000313" key="10">
    <source>
        <dbReference type="Proteomes" id="UP000046155"/>
    </source>
</evidence>
<evidence type="ECO:0000256" key="2">
    <source>
        <dbReference type="ARBA" id="ARBA00022448"/>
    </source>
</evidence>
<evidence type="ECO:0000259" key="8">
    <source>
        <dbReference type="PROSITE" id="PS50928"/>
    </source>
</evidence>
<feature type="transmembrane region" description="Helical" evidence="7">
    <location>
        <begin position="105"/>
        <end position="126"/>
    </location>
</feature>
<dbReference type="InterPro" id="IPR035906">
    <property type="entry name" value="MetI-like_sf"/>
</dbReference>
<evidence type="ECO:0000256" key="4">
    <source>
        <dbReference type="ARBA" id="ARBA00022692"/>
    </source>
</evidence>
<dbReference type="SUPFAM" id="SSF161098">
    <property type="entry name" value="MetI-like"/>
    <property type="match status" value="1"/>
</dbReference>
<dbReference type="PANTHER" id="PTHR43376:SF1">
    <property type="entry name" value="OLIGOPEPTIDE TRANSPORT SYSTEM PERMEASE PROTEIN"/>
    <property type="match status" value="1"/>
</dbReference>
<organism evidence="9 10">
    <name type="scientific">Syntrophaceticus schinkii</name>
    <dbReference type="NCBI Taxonomy" id="499207"/>
    <lineage>
        <taxon>Bacteria</taxon>
        <taxon>Bacillati</taxon>
        <taxon>Bacillota</taxon>
        <taxon>Clostridia</taxon>
        <taxon>Thermoanaerobacterales</taxon>
        <taxon>Thermoanaerobacterales Family III. Incertae Sedis</taxon>
        <taxon>Syntrophaceticus</taxon>
    </lineage>
</organism>
<dbReference type="GO" id="GO:0005886">
    <property type="term" value="C:plasma membrane"/>
    <property type="evidence" value="ECO:0007669"/>
    <property type="project" value="UniProtKB-SubCell"/>
</dbReference>